<feature type="zinc finger region" description="C3H1-type" evidence="4">
    <location>
        <begin position="5"/>
        <end position="27"/>
    </location>
</feature>
<sequence>MVGRVCKFWQQGYCRNGTACRFEHPDANNNTNAIANSSPFGAPNPNANRFRVLGSGGNKTQENPYRISADIIRADLGPEKPSWMLSCYGPGRDAPEQLFGGYPREQSPEEVMLYVRGSSNQQQAMSEIATLIQQAEQQNQTALSNLDGAIQFILSAENTHPNRIDICKQSNSQSNTSGIFARDTAPGSQTGFSNPLASNPFPSTPQSNIQSNPFGGGTPAFGQPSALGQKPNPFGAASSTPAFGQPSALGASKPVFGQSSQMGSGAPAFGQPSVLGQKPNPFTTNTSGPTGFGQTTQSAFGQPSTLGQKPNPFGAPAPSPAPNPFSSGTSTSAPNPFGQQPTANPFLQTVMAPSSDQQMDTSAPTPAVSNPFNQSQSNSAFAPPTTNPFAAQKPSPFAPPPNNPFAQAQTQSQTQSQPQTQAQAAPTASTSPYAPSSTKQHPPPESYISKAANGRIISFNGQPVIYKWKVDEKYQDAMPQDGGTYHPAPGVQNPDGSWRKIFFPSGPPGYNKDTEPDLAMYTASIKAAYAAMAATGRFEGDMPEVPPLREDCVWNF</sequence>
<dbReference type="CDD" id="cd23954">
    <property type="entry name" value="AMO1_CTD"/>
    <property type="match status" value="1"/>
</dbReference>
<evidence type="ECO:0000313" key="8">
    <source>
        <dbReference type="Proteomes" id="UP001369815"/>
    </source>
</evidence>
<dbReference type="InterPro" id="IPR041367">
    <property type="entry name" value="Znf-CCCH_4"/>
</dbReference>
<keyword evidence="8" id="KW-1185">Reference proteome</keyword>
<evidence type="ECO:0000256" key="3">
    <source>
        <dbReference type="ARBA" id="ARBA00022833"/>
    </source>
</evidence>
<dbReference type="InterPro" id="IPR036855">
    <property type="entry name" value="Znf_CCCH_sf"/>
</dbReference>
<gene>
    <name evidence="7" type="ORF">Daesc_008877</name>
</gene>
<protein>
    <recommendedName>
        <fullName evidence="6">C3H1-type domain-containing protein</fullName>
    </recommendedName>
</protein>
<feature type="compositionally biased region" description="Polar residues" evidence="5">
    <location>
        <begin position="168"/>
        <end position="178"/>
    </location>
</feature>
<feature type="compositionally biased region" description="Low complexity" evidence="5">
    <location>
        <begin position="380"/>
        <end position="395"/>
    </location>
</feature>
<dbReference type="Gene3D" id="4.10.1000.10">
    <property type="entry name" value="Zinc finger, CCCH-type"/>
    <property type="match status" value="1"/>
</dbReference>
<dbReference type="InterPro" id="IPR000571">
    <property type="entry name" value="Znf_CCCH"/>
</dbReference>
<dbReference type="Proteomes" id="UP001369815">
    <property type="component" value="Unassembled WGS sequence"/>
</dbReference>
<feature type="compositionally biased region" description="Polar residues" evidence="5">
    <location>
        <begin position="186"/>
        <end position="213"/>
    </location>
</feature>
<feature type="compositionally biased region" description="Polar residues" evidence="5">
    <location>
        <begin position="280"/>
        <end position="308"/>
    </location>
</feature>
<dbReference type="GO" id="GO:0008270">
    <property type="term" value="F:zinc ion binding"/>
    <property type="evidence" value="ECO:0007669"/>
    <property type="project" value="UniProtKB-KW"/>
</dbReference>
<feature type="domain" description="C3H1-type" evidence="6">
    <location>
        <begin position="5"/>
        <end position="27"/>
    </location>
</feature>
<dbReference type="AlphaFoldDB" id="A0AAX6MD30"/>
<dbReference type="EMBL" id="JBANMG010000008">
    <property type="protein sequence ID" value="KAK6950549.1"/>
    <property type="molecule type" value="Genomic_DNA"/>
</dbReference>
<dbReference type="GO" id="GO:0005634">
    <property type="term" value="C:nucleus"/>
    <property type="evidence" value="ECO:0007669"/>
    <property type="project" value="TreeGrafter"/>
</dbReference>
<keyword evidence="2 4" id="KW-0863">Zinc-finger</keyword>
<keyword evidence="1 4" id="KW-0479">Metal-binding</keyword>
<feature type="compositionally biased region" description="Polar residues" evidence="5">
    <location>
        <begin position="329"/>
        <end position="379"/>
    </location>
</feature>
<evidence type="ECO:0000313" key="7">
    <source>
        <dbReference type="EMBL" id="KAK6950549.1"/>
    </source>
</evidence>
<evidence type="ECO:0000256" key="5">
    <source>
        <dbReference type="SAM" id="MobiDB-lite"/>
    </source>
</evidence>
<dbReference type="Pfam" id="PF18044">
    <property type="entry name" value="zf-CCCH_4"/>
    <property type="match status" value="1"/>
</dbReference>
<feature type="region of interest" description="Disordered" evidence="5">
    <location>
        <begin position="166"/>
        <end position="448"/>
    </location>
</feature>
<proteinExistence type="predicted"/>
<keyword evidence="3 4" id="KW-0862">Zinc</keyword>
<dbReference type="PANTHER" id="PTHR21099">
    <property type="entry name" value="RAD201"/>
    <property type="match status" value="1"/>
</dbReference>
<feature type="compositionally biased region" description="Low complexity" evidence="5">
    <location>
        <begin position="404"/>
        <end position="438"/>
    </location>
</feature>
<name>A0AAX6MD30_9PEZI</name>
<evidence type="ECO:0000256" key="4">
    <source>
        <dbReference type="PROSITE-ProRule" id="PRU00723"/>
    </source>
</evidence>
<dbReference type="SMART" id="SM00356">
    <property type="entry name" value="ZnF_C3H1"/>
    <property type="match status" value="1"/>
</dbReference>
<dbReference type="SUPFAM" id="SSF90229">
    <property type="entry name" value="CCCH zinc finger"/>
    <property type="match status" value="1"/>
</dbReference>
<comment type="caution">
    <text evidence="7">The sequence shown here is derived from an EMBL/GenBank/DDBJ whole genome shotgun (WGS) entry which is preliminary data.</text>
</comment>
<feature type="compositionally biased region" description="Pro residues" evidence="5">
    <location>
        <begin position="313"/>
        <end position="323"/>
    </location>
</feature>
<reference evidence="7 8" key="1">
    <citation type="journal article" date="2024" name="Front Chem Biol">
        <title>Unveiling the potential of Daldinia eschscholtzii MFLUCC 19-0629 through bioactivity and bioinformatics studies for enhanced sustainable agriculture production.</title>
        <authorList>
            <person name="Brooks S."/>
            <person name="Weaver J.A."/>
            <person name="Klomchit A."/>
            <person name="Alharthi S.A."/>
            <person name="Onlamun T."/>
            <person name="Nurani R."/>
            <person name="Vong T.K."/>
            <person name="Alberti F."/>
            <person name="Greco C."/>
        </authorList>
    </citation>
    <scope>NUCLEOTIDE SEQUENCE [LARGE SCALE GENOMIC DNA]</scope>
    <source>
        <strain evidence="7">MFLUCC 19-0629</strain>
    </source>
</reference>
<accession>A0AAX6MD30</accession>
<dbReference type="PROSITE" id="PS50103">
    <property type="entry name" value="ZF_C3H1"/>
    <property type="match status" value="1"/>
</dbReference>
<evidence type="ECO:0000256" key="2">
    <source>
        <dbReference type="ARBA" id="ARBA00022771"/>
    </source>
</evidence>
<organism evidence="7 8">
    <name type="scientific">Daldinia eschscholtzii</name>
    <dbReference type="NCBI Taxonomy" id="292717"/>
    <lineage>
        <taxon>Eukaryota</taxon>
        <taxon>Fungi</taxon>
        <taxon>Dikarya</taxon>
        <taxon>Ascomycota</taxon>
        <taxon>Pezizomycotina</taxon>
        <taxon>Sordariomycetes</taxon>
        <taxon>Xylariomycetidae</taxon>
        <taxon>Xylariales</taxon>
        <taxon>Hypoxylaceae</taxon>
        <taxon>Daldinia</taxon>
    </lineage>
</organism>
<dbReference type="PANTHER" id="PTHR21099:SF2">
    <property type="entry name" value="SI:CH211-113E8.11"/>
    <property type="match status" value="1"/>
</dbReference>
<evidence type="ECO:0000256" key="1">
    <source>
        <dbReference type="ARBA" id="ARBA00022723"/>
    </source>
</evidence>
<evidence type="ECO:0000259" key="6">
    <source>
        <dbReference type="PROSITE" id="PS50103"/>
    </source>
</evidence>